<comment type="caution">
    <text evidence="2">The sequence shown here is derived from an EMBL/GenBank/DDBJ whole genome shotgun (WGS) entry which is preliminary data.</text>
</comment>
<dbReference type="AlphaFoldDB" id="A0A066VKN0"/>
<dbReference type="InParanoid" id="A0A066VKN0"/>
<feature type="compositionally biased region" description="Basic residues" evidence="1">
    <location>
        <begin position="716"/>
        <end position="731"/>
    </location>
</feature>
<feature type="region of interest" description="Disordered" evidence="1">
    <location>
        <begin position="130"/>
        <end position="204"/>
    </location>
</feature>
<feature type="region of interest" description="Disordered" evidence="1">
    <location>
        <begin position="374"/>
        <end position="404"/>
    </location>
</feature>
<feature type="compositionally biased region" description="Pro residues" evidence="1">
    <location>
        <begin position="138"/>
        <end position="151"/>
    </location>
</feature>
<dbReference type="RefSeq" id="XP_013242001.1">
    <property type="nucleotide sequence ID" value="XM_013386547.1"/>
</dbReference>
<name>A0A066VKN0_TILAU</name>
<dbReference type="OMA" id="FIVLYNA"/>
<dbReference type="Proteomes" id="UP000027361">
    <property type="component" value="Unassembled WGS sequence"/>
</dbReference>
<proteinExistence type="predicted"/>
<reference evidence="2 3" key="1">
    <citation type="submission" date="2014-05" db="EMBL/GenBank/DDBJ databases">
        <title>Draft genome sequence of a rare smut relative, Tilletiaria anomala UBC 951.</title>
        <authorList>
            <consortium name="DOE Joint Genome Institute"/>
            <person name="Toome M."/>
            <person name="Kuo A."/>
            <person name="Henrissat B."/>
            <person name="Lipzen A."/>
            <person name="Tritt A."/>
            <person name="Yoshinaga Y."/>
            <person name="Zane M."/>
            <person name="Barry K."/>
            <person name="Grigoriev I.V."/>
            <person name="Spatafora J.W."/>
            <person name="Aimea M.C."/>
        </authorList>
    </citation>
    <scope>NUCLEOTIDE SEQUENCE [LARGE SCALE GENOMIC DNA]</scope>
    <source>
        <strain evidence="2 3">UBC 951</strain>
    </source>
</reference>
<keyword evidence="3" id="KW-1185">Reference proteome</keyword>
<feature type="compositionally biased region" description="Low complexity" evidence="1">
    <location>
        <begin position="375"/>
        <end position="388"/>
    </location>
</feature>
<sequence length="731" mass="77407">MASNADIFATLLYAACEGLPLWNPSALRLGDVGFLRDGSFHVLYNAIDGPSLTMLSDASQPALAMRTTRSSSILSAGAAAHASPLGSPGEDALAQGRCASSTSMLTSSSSTDTNQASIAAALNNALCPASTSSSVATSPPPAPPPLPPPPASTTAASPPQLHRTSLTRSLLSRSASPPAAVPPPMLRTSPPYSPHAPSGFEELRPPLPLAVDQEAPRVFTMGPRTSNNFRALGFELGAEVTGSPVGGTISFETSGGDGALLVPRDPVERTLLKHVGVLKAYIKAHRRWIFSTFGEAEDMEIDEIALVYGQDRTTDWGVSVSRDAARGTKLAFEVFSMGKAGVWGDWRSSGSASQRGPYRDGSQYRDLLQERARRGTTPTNPAAAAHNGSRVPGDPTSPGPMDVDTDLSGLHLGLHLAMGAAGGAGGTGESLNSHGAKPVSSTLHSQSQNVNALQTNLGYGRDWEWIKQNPFPRDQSIILRRITAKNRLGLGFLPARLHAAAGPRREGPHGRDGSAAISPLRARCSGASHSGIYTHVDLLDFLHAILLDAAPQAHTSIASDDDCLALLHKILADHADLPACSPFGKLEQLLRLLRQSAQRWLDVTCDEDGFAQAEMRRTPRACYTSRCVADVTQGEQGAPSKALIDSIIRGIQKLTRKHTYRIQALRTPQNTLCEQHARAAKEHFNHTCSHTASDEGAILSNGLAPKVSPISPASRRAVHTPNNRRHSGGSR</sequence>
<organism evidence="2 3">
    <name type="scientific">Tilletiaria anomala (strain ATCC 24038 / CBS 436.72 / UBC 951)</name>
    <dbReference type="NCBI Taxonomy" id="1037660"/>
    <lineage>
        <taxon>Eukaryota</taxon>
        <taxon>Fungi</taxon>
        <taxon>Dikarya</taxon>
        <taxon>Basidiomycota</taxon>
        <taxon>Ustilaginomycotina</taxon>
        <taxon>Exobasidiomycetes</taxon>
        <taxon>Georgefischeriales</taxon>
        <taxon>Tilletiariaceae</taxon>
        <taxon>Tilletiaria</taxon>
    </lineage>
</organism>
<dbReference type="HOGENOM" id="CLU_018740_0_0_1"/>
<protein>
    <submittedName>
        <fullName evidence="2">Uncharacterized protein</fullName>
    </submittedName>
</protein>
<evidence type="ECO:0000256" key="1">
    <source>
        <dbReference type="SAM" id="MobiDB-lite"/>
    </source>
</evidence>
<dbReference type="OrthoDB" id="3222453at2759"/>
<evidence type="ECO:0000313" key="3">
    <source>
        <dbReference type="Proteomes" id="UP000027361"/>
    </source>
</evidence>
<accession>A0A066VKN0</accession>
<evidence type="ECO:0000313" key="2">
    <source>
        <dbReference type="EMBL" id="KDN42292.1"/>
    </source>
</evidence>
<feature type="compositionally biased region" description="Low complexity" evidence="1">
    <location>
        <begin position="152"/>
        <end position="178"/>
    </location>
</feature>
<dbReference type="STRING" id="1037660.A0A066VKN0"/>
<feature type="compositionally biased region" description="Polar residues" evidence="1">
    <location>
        <begin position="429"/>
        <end position="448"/>
    </location>
</feature>
<feature type="region of interest" description="Disordered" evidence="1">
    <location>
        <begin position="424"/>
        <end position="448"/>
    </location>
</feature>
<dbReference type="GeneID" id="25264822"/>
<feature type="region of interest" description="Disordered" evidence="1">
    <location>
        <begin position="702"/>
        <end position="731"/>
    </location>
</feature>
<dbReference type="EMBL" id="JMSN01000071">
    <property type="protein sequence ID" value="KDN42292.1"/>
    <property type="molecule type" value="Genomic_DNA"/>
</dbReference>
<gene>
    <name evidence="2" type="ORF">K437DRAFT_257922</name>
</gene>